<organism evidence="1 2">
    <name type="scientific">Zymoseptoria brevis</name>
    <dbReference type="NCBI Taxonomy" id="1047168"/>
    <lineage>
        <taxon>Eukaryota</taxon>
        <taxon>Fungi</taxon>
        <taxon>Dikarya</taxon>
        <taxon>Ascomycota</taxon>
        <taxon>Pezizomycotina</taxon>
        <taxon>Dothideomycetes</taxon>
        <taxon>Dothideomycetidae</taxon>
        <taxon>Mycosphaerellales</taxon>
        <taxon>Mycosphaerellaceae</taxon>
        <taxon>Zymoseptoria</taxon>
    </lineage>
</organism>
<reference evidence="1 2" key="1">
    <citation type="submission" date="2015-03" db="EMBL/GenBank/DDBJ databases">
        <title>RNA-seq based gene annotation and comparative genomics of four Zymoseptoria species reveal species-specific pathogenicity related genes and transposable element activity.</title>
        <authorList>
            <person name="Grandaubert J."/>
            <person name="Bhattacharyya A."/>
            <person name="Stukenbrock E.H."/>
        </authorList>
    </citation>
    <scope>NUCLEOTIDE SEQUENCE [LARGE SCALE GENOMIC DNA]</scope>
    <source>
        <strain evidence="1 2">Zb18110</strain>
    </source>
</reference>
<proteinExistence type="predicted"/>
<evidence type="ECO:0000313" key="2">
    <source>
        <dbReference type="Proteomes" id="UP000033647"/>
    </source>
</evidence>
<comment type="caution">
    <text evidence="1">The sequence shown here is derived from an EMBL/GenBank/DDBJ whole genome shotgun (WGS) entry which is preliminary data.</text>
</comment>
<protein>
    <submittedName>
        <fullName evidence="1">Uncharacterized protein</fullName>
    </submittedName>
</protein>
<dbReference type="AlphaFoldDB" id="A0A0F4GT87"/>
<keyword evidence="2" id="KW-1185">Reference proteome</keyword>
<dbReference type="Proteomes" id="UP000033647">
    <property type="component" value="Unassembled WGS sequence"/>
</dbReference>
<evidence type="ECO:0000313" key="1">
    <source>
        <dbReference type="EMBL" id="KJY00263.1"/>
    </source>
</evidence>
<accession>A0A0F4GT87</accession>
<dbReference type="EMBL" id="LAFY01000329">
    <property type="protein sequence ID" value="KJY00263.1"/>
    <property type="molecule type" value="Genomic_DNA"/>
</dbReference>
<gene>
    <name evidence="1" type="ORF">TI39_contig337g00021</name>
</gene>
<sequence length="245" mass="28089">MSQSSEVSLAVHDPQIAINRLYDLLRVHKPRDEYPWYQVERQDVELLRGIILRVFDYESSKYDTFIRQANARGIRVETPVQNPIIKQTNHLRTIHNMTDAAPEVPSENKPSPAIAALDELLAGNVDYSWFKVQKEDVQPLKGHFLPIMKEIVGKYDTAVAKAKELGFVADRKYQSIGIRIKQVETADETNLAGFIYALVISSREIVRLTARHDGRRKNYLKSRRGSEKTGWESVGSVRRRKNKGM</sequence>
<name>A0A0F4GT87_9PEZI</name>
<dbReference type="OrthoDB" id="10406408at2759"/>